<dbReference type="EMBL" id="VSSQ01055383">
    <property type="protein sequence ID" value="MPN09281.1"/>
    <property type="molecule type" value="Genomic_DNA"/>
</dbReference>
<name>A0A645F4T2_9ZZZZ</name>
<sequence length="89" mass="9525">MASGLRGADVLRRGLMGGAAYDRGMSGLGDEEQPRPHGSGGEDRGTARHDRAGGLRGAAAAFGGKLVFAGRQRSVRRQQQRFLFRQREG</sequence>
<protein>
    <submittedName>
        <fullName evidence="2">Uncharacterized protein</fullName>
    </submittedName>
</protein>
<organism evidence="2">
    <name type="scientific">bioreactor metagenome</name>
    <dbReference type="NCBI Taxonomy" id="1076179"/>
    <lineage>
        <taxon>unclassified sequences</taxon>
        <taxon>metagenomes</taxon>
        <taxon>ecological metagenomes</taxon>
    </lineage>
</organism>
<comment type="caution">
    <text evidence="2">The sequence shown here is derived from an EMBL/GenBank/DDBJ whole genome shotgun (WGS) entry which is preliminary data.</text>
</comment>
<feature type="compositionally biased region" description="Basic and acidic residues" evidence="1">
    <location>
        <begin position="32"/>
        <end position="53"/>
    </location>
</feature>
<gene>
    <name evidence="2" type="ORF">SDC9_156570</name>
</gene>
<reference evidence="2" key="1">
    <citation type="submission" date="2019-08" db="EMBL/GenBank/DDBJ databases">
        <authorList>
            <person name="Kucharzyk K."/>
            <person name="Murdoch R.W."/>
            <person name="Higgins S."/>
            <person name="Loffler F."/>
        </authorList>
    </citation>
    <scope>NUCLEOTIDE SEQUENCE</scope>
</reference>
<evidence type="ECO:0000313" key="2">
    <source>
        <dbReference type="EMBL" id="MPN09281.1"/>
    </source>
</evidence>
<evidence type="ECO:0000256" key="1">
    <source>
        <dbReference type="SAM" id="MobiDB-lite"/>
    </source>
</evidence>
<accession>A0A645F4T2</accession>
<feature type="region of interest" description="Disordered" evidence="1">
    <location>
        <begin position="21"/>
        <end position="55"/>
    </location>
</feature>
<proteinExistence type="predicted"/>
<dbReference type="AlphaFoldDB" id="A0A645F4T2"/>